<gene>
    <name evidence="1" type="ORF">CR513_53707</name>
</gene>
<dbReference type="EMBL" id="QJKJ01013008">
    <property type="protein sequence ID" value="RDX67416.1"/>
    <property type="molecule type" value="Genomic_DNA"/>
</dbReference>
<evidence type="ECO:0000313" key="1">
    <source>
        <dbReference type="EMBL" id="RDX67416.1"/>
    </source>
</evidence>
<accession>A0A371EN68</accession>
<keyword evidence="2" id="KW-1185">Reference proteome</keyword>
<dbReference type="Proteomes" id="UP000257109">
    <property type="component" value="Unassembled WGS sequence"/>
</dbReference>
<feature type="non-terminal residue" evidence="1">
    <location>
        <position position="1"/>
    </location>
</feature>
<reference evidence="1" key="1">
    <citation type="submission" date="2018-05" db="EMBL/GenBank/DDBJ databases">
        <title>Draft genome of Mucuna pruriens seed.</title>
        <authorList>
            <person name="Nnadi N.E."/>
            <person name="Vos R."/>
            <person name="Hasami M.H."/>
            <person name="Devisetty U.K."/>
            <person name="Aguiy J.C."/>
        </authorList>
    </citation>
    <scope>NUCLEOTIDE SEQUENCE [LARGE SCALE GENOMIC DNA]</scope>
    <source>
        <strain evidence="1">JCA_2017</strain>
    </source>
</reference>
<name>A0A371EN68_MUCPR</name>
<sequence length="61" mass="6663">MWDTLTLSYEGTSQITPCGNTKEDLDGRTTPKSTLKKLKIKVKSCATNARSLDTSSLNVLT</sequence>
<comment type="caution">
    <text evidence="1">The sequence shown here is derived from an EMBL/GenBank/DDBJ whole genome shotgun (WGS) entry which is preliminary data.</text>
</comment>
<proteinExistence type="predicted"/>
<dbReference type="AlphaFoldDB" id="A0A371EN68"/>
<organism evidence="1 2">
    <name type="scientific">Mucuna pruriens</name>
    <name type="common">Velvet bean</name>
    <name type="synonym">Dolichos pruriens</name>
    <dbReference type="NCBI Taxonomy" id="157652"/>
    <lineage>
        <taxon>Eukaryota</taxon>
        <taxon>Viridiplantae</taxon>
        <taxon>Streptophyta</taxon>
        <taxon>Embryophyta</taxon>
        <taxon>Tracheophyta</taxon>
        <taxon>Spermatophyta</taxon>
        <taxon>Magnoliopsida</taxon>
        <taxon>eudicotyledons</taxon>
        <taxon>Gunneridae</taxon>
        <taxon>Pentapetalae</taxon>
        <taxon>rosids</taxon>
        <taxon>fabids</taxon>
        <taxon>Fabales</taxon>
        <taxon>Fabaceae</taxon>
        <taxon>Papilionoideae</taxon>
        <taxon>50 kb inversion clade</taxon>
        <taxon>NPAAA clade</taxon>
        <taxon>indigoferoid/millettioid clade</taxon>
        <taxon>Phaseoleae</taxon>
        <taxon>Mucuna</taxon>
    </lineage>
</organism>
<protein>
    <submittedName>
        <fullName evidence="1">Uncharacterized protein</fullName>
    </submittedName>
</protein>
<evidence type="ECO:0000313" key="2">
    <source>
        <dbReference type="Proteomes" id="UP000257109"/>
    </source>
</evidence>